<proteinExistence type="predicted"/>
<keyword evidence="1" id="KW-0732">Signal</keyword>
<dbReference type="AlphaFoldDB" id="A0A933L500"/>
<name>A0A933L500_9HYPH</name>
<gene>
    <name evidence="2" type="ORF">HY834_12320</name>
</gene>
<protein>
    <recommendedName>
        <fullName evidence="4">Beta/gamma crystallin 'Greek key' domain-containing protein</fullName>
    </recommendedName>
</protein>
<comment type="caution">
    <text evidence="2">The sequence shown here is derived from an EMBL/GenBank/DDBJ whole genome shotgun (WGS) entry which is preliminary data.</text>
</comment>
<feature type="signal peptide" evidence="1">
    <location>
        <begin position="1"/>
        <end position="33"/>
    </location>
</feature>
<evidence type="ECO:0000313" key="3">
    <source>
        <dbReference type="Proteomes" id="UP000782610"/>
    </source>
</evidence>
<dbReference type="EMBL" id="JACRAF010000033">
    <property type="protein sequence ID" value="MBI4922526.1"/>
    <property type="molecule type" value="Genomic_DNA"/>
</dbReference>
<evidence type="ECO:0000256" key="1">
    <source>
        <dbReference type="SAM" id="SignalP"/>
    </source>
</evidence>
<evidence type="ECO:0000313" key="2">
    <source>
        <dbReference type="EMBL" id="MBI4922526.1"/>
    </source>
</evidence>
<feature type="chain" id="PRO_5037382505" description="Beta/gamma crystallin 'Greek key' domain-containing protein" evidence="1">
    <location>
        <begin position="34"/>
        <end position="140"/>
    </location>
</feature>
<sequence>MTLINALKTGGRAAVIAATLGTAALFTTAPAQAAPPPSFSFQFGFGNGLGFGNGIVLHFGDDNYFDYCLTNAQIRAQLRHYGYTNVKIVKEYNSTNKVIAIGYDDGTWYQMRVDRCTGKVDRIREIHRTNNGNFSITLSF</sequence>
<reference evidence="2" key="1">
    <citation type="submission" date="2020-07" db="EMBL/GenBank/DDBJ databases">
        <title>Huge and variable diversity of episymbiotic CPR bacteria and DPANN archaea in groundwater ecosystems.</title>
        <authorList>
            <person name="He C.Y."/>
            <person name="Keren R."/>
            <person name="Whittaker M."/>
            <person name="Farag I.F."/>
            <person name="Doudna J."/>
            <person name="Cate J.H.D."/>
            <person name="Banfield J.F."/>
        </authorList>
    </citation>
    <scope>NUCLEOTIDE SEQUENCE</scope>
    <source>
        <strain evidence="2">NC_groundwater_1586_Pr3_B-0.1um_66_15</strain>
    </source>
</reference>
<evidence type="ECO:0008006" key="4">
    <source>
        <dbReference type="Google" id="ProtNLM"/>
    </source>
</evidence>
<organism evidence="2 3">
    <name type="scientific">Devosia nanyangense</name>
    <dbReference type="NCBI Taxonomy" id="1228055"/>
    <lineage>
        <taxon>Bacteria</taxon>
        <taxon>Pseudomonadati</taxon>
        <taxon>Pseudomonadota</taxon>
        <taxon>Alphaproteobacteria</taxon>
        <taxon>Hyphomicrobiales</taxon>
        <taxon>Devosiaceae</taxon>
        <taxon>Devosia</taxon>
    </lineage>
</organism>
<dbReference type="Proteomes" id="UP000782610">
    <property type="component" value="Unassembled WGS sequence"/>
</dbReference>
<accession>A0A933L500</accession>